<dbReference type="InterPro" id="IPR017853">
    <property type="entry name" value="GH"/>
</dbReference>
<dbReference type="Proteomes" id="UP000001449">
    <property type="component" value="Chromosome 2"/>
</dbReference>
<dbReference type="PaxDb" id="35128-Thaps268366"/>
<accession>B8BVK8</accession>
<gene>
    <name evidence="3" type="ORF">THAPSDRAFT_268366</name>
</gene>
<dbReference type="GO" id="GO:0005576">
    <property type="term" value="C:extracellular region"/>
    <property type="evidence" value="ECO:0000318"/>
    <property type="project" value="GO_Central"/>
</dbReference>
<dbReference type="GO" id="GO:0004568">
    <property type="term" value="F:chitinase activity"/>
    <property type="evidence" value="ECO:0000318"/>
    <property type="project" value="GO_Central"/>
</dbReference>
<evidence type="ECO:0000313" key="3">
    <source>
        <dbReference type="EMBL" id="EED95478.1"/>
    </source>
</evidence>
<dbReference type="PANTHER" id="PTHR11177">
    <property type="entry name" value="CHITINASE"/>
    <property type="match status" value="1"/>
</dbReference>
<protein>
    <recommendedName>
        <fullName evidence="2">GH18 domain-containing protein</fullName>
    </recommendedName>
</protein>
<dbReference type="GO" id="GO:0005975">
    <property type="term" value="P:carbohydrate metabolic process"/>
    <property type="evidence" value="ECO:0007669"/>
    <property type="project" value="InterPro"/>
</dbReference>
<dbReference type="GO" id="GO:0006032">
    <property type="term" value="P:chitin catabolic process"/>
    <property type="evidence" value="ECO:0000318"/>
    <property type="project" value="GO_Central"/>
</dbReference>
<dbReference type="AlphaFoldDB" id="B8BVK8"/>
<dbReference type="GO" id="GO:0008061">
    <property type="term" value="F:chitin binding"/>
    <property type="evidence" value="ECO:0007669"/>
    <property type="project" value="InterPro"/>
</dbReference>
<dbReference type="Pfam" id="PF00704">
    <property type="entry name" value="Glyco_hydro_18"/>
    <property type="match status" value="1"/>
</dbReference>
<evidence type="ECO:0000256" key="1">
    <source>
        <dbReference type="SAM" id="MobiDB-lite"/>
    </source>
</evidence>
<dbReference type="InterPro" id="IPR011583">
    <property type="entry name" value="Chitinase_II/V-like_cat"/>
</dbReference>
<dbReference type="InterPro" id="IPR029070">
    <property type="entry name" value="Chitinase_insertion_sf"/>
</dbReference>
<dbReference type="RefSeq" id="XP_002288035.1">
    <property type="nucleotide sequence ID" value="XM_002287999.1"/>
</dbReference>
<proteinExistence type="predicted"/>
<dbReference type="PANTHER" id="PTHR11177:SF317">
    <property type="entry name" value="CHITINASE 12-RELATED"/>
    <property type="match status" value="1"/>
</dbReference>
<dbReference type="GeneID" id="7452356"/>
<feature type="region of interest" description="Disordered" evidence="1">
    <location>
        <begin position="363"/>
        <end position="387"/>
    </location>
</feature>
<dbReference type="FunFam" id="3.20.20.80:FF:000568">
    <property type="entry name" value="Uncharacterized protein"/>
    <property type="match status" value="1"/>
</dbReference>
<dbReference type="InterPro" id="IPR001223">
    <property type="entry name" value="Glyco_hydro18_cat"/>
</dbReference>
<dbReference type="InterPro" id="IPR050314">
    <property type="entry name" value="Glycosyl_Hydrlase_18"/>
</dbReference>
<dbReference type="PROSITE" id="PS51910">
    <property type="entry name" value="GH18_2"/>
    <property type="match status" value="1"/>
</dbReference>
<evidence type="ECO:0000259" key="2">
    <source>
        <dbReference type="PROSITE" id="PS51910"/>
    </source>
</evidence>
<dbReference type="Gene3D" id="3.10.50.10">
    <property type="match status" value="1"/>
</dbReference>
<feature type="domain" description="GH18" evidence="2">
    <location>
        <begin position="179"/>
        <end position="367"/>
    </location>
</feature>
<dbReference type="eggNOG" id="KOG2806">
    <property type="taxonomic scope" value="Eukaryota"/>
</dbReference>
<dbReference type="SUPFAM" id="SSF51445">
    <property type="entry name" value="(Trans)glycosidases"/>
    <property type="match status" value="1"/>
</dbReference>
<sequence length="570" mass="63271">MARIHKRWPTSPLSSSLPLLPTTAARALLLSCTVALLLLPTSCAWEKAIHSHDKTIIAYYASWQWYDRSGLAKPANLDYSKITRINFAFFQPTIHGDIYGTDNWADPNVLFGAYDWNAIPGGANEYCSWDAAGEPPVCAGHQYETGLIYLSHSNGVEVYPSIGGWTLSDNFPTLAANEALPCGPDLIDKIQVDVVADILTELNLMTYDFHGMFNAPLYDMEGSPDFSVHGCVQNWMKAGGRGDQINIGLPFYGRSFAGSGLTGLGQVHSGAGDMITWSDDEGTPQYFNIVNKISQFTSVRDEQTHTQIAYNSAGLVSYDDERAICDKTEYAMDHNLNGYIIWEISGDILPDLSTPLLDATNDRLNNPNIKSGASPSKNDSPPPDYNGKWYPQAGSCLQSDGTIPDWIKEADLFNHEDECCKEHYAFSSSCGSGPVVEITTKPTPNPTNKPFYQPMDGVGDARFYPFYGNDGTSVECRNTVVYPKVPNWISENMLKLSRYDCCSTYFFQEKLQQCEANKYPFYPDFESISCLSDGEHPAYMGGEYLQGNKWQCCDNFFSHDKALLATCKDQ</sequence>
<dbReference type="KEGG" id="tps:THAPSDRAFT_268366"/>
<reference evidence="3 4" key="1">
    <citation type="journal article" date="2004" name="Science">
        <title>The genome of the diatom Thalassiosira pseudonana: ecology, evolution, and metabolism.</title>
        <authorList>
            <person name="Armbrust E.V."/>
            <person name="Berges J.A."/>
            <person name="Bowler C."/>
            <person name="Green B.R."/>
            <person name="Martinez D."/>
            <person name="Putnam N.H."/>
            <person name="Zhou S."/>
            <person name="Allen A.E."/>
            <person name="Apt K.E."/>
            <person name="Bechner M."/>
            <person name="Brzezinski M.A."/>
            <person name="Chaal B.K."/>
            <person name="Chiovitti A."/>
            <person name="Davis A.K."/>
            <person name="Demarest M.S."/>
            <person name="Detter J.C."/>
            <person name="Glavina T."/>
            <person name="Goodstein D."/>
            <person name="Hadi M.Z."/>
            <person name="Hellsten U."/>
            <person name="Hildebrand M."/>
            <person name="Jenkins B.D."/>
            <person name="Jurka J."/>
            <person name="Kapitonov V.V."/>
            <person name="Kroger N."/>
            <person name="Lau W.W."/>
            <person name="Lane T.W."/>
            <person name="Larimer F.W."/>
            <person name="Lippmeier J.C."/>
            <person name="Lucas S."/>
            <person name="Medina M."/>
            <person name="Montsant A."/>
            <person name="Obornik M."/>
            <person name="Parker M.S."/>
            <person name="Palenik B."/>
            <person name="Pazour G.J."/>
            <person name="Richardson P.M."/>
            <person name="Rynearson T.A."/>
            <person name="Saito M.A."/>
            <person name="Schwartz D.C."/>
            <person name="Thamatrakoln K."/>
            <person name="Valentin K."/>
            <person name="Vardi A."/>
            <person name="Wilkerson F.P."/>
            <person name="Rokhsar D.S."/>
        </authorList>
    </citation>
    <scope>NUCLEOTIDE SEQUENCE [LARGE SCALE GENOMIC DNA]</scope>
    <source>
        <strain evidence="3 4">CCMP1335</strain>
    </source>
</reference>
<keyword evidence="4" id="KW-1185">Reference proteome</keyword>
<dbReference type="Gene3D" id="3.20.20.80">
    <property type="entry name" value="Glycosidases"/>
    <property type="match status" value="2"/>
</dbReference>
<evidence type="ECO:0000313" key="4">
    <source>
        <dbReference type="Proteomes" id="UP000001449"/>
    </source>
</evidence>
<dbReference type="EMBL" id="CM000639">
    <property type="protein sequence ID" value="EED95478.1"/>
    <property type="molecule type" value="Genomic_DNA"/>
</dbReference>
<dbReference type="InParanoid" id="B8BVK8"/>
<reference evidence="3 4" key="2">
    <citation type="journal article" date="2008" name="Nature">
        <title>The Phaeodactylum genome reveals the evolutionary history of diatom genomes.</title>
        <authorList>
            <person name="Bowler C."/>
            <person name="Allen A.E."/>
            <person name="Badger J.H."/>
            <person name="Grimwood J."/>
            <person name="Jabbari K."/>
            <person name="Kuo A."/>
            <person name="Maheswari U."/>
            <person name="Martens C."/>
            <person name="Maumus F."/>
            <person name="Otillar R.P."/>
            <person name="Rayko E."/>
            <person name="Salamov A."/>
            <person name="Vandepoele K."/>
            <person name="Beszteri B."/>
            <person name="Gruber A."/>
            <person name="Heijde M."/>
            <person name="Katinka M."/>
            <person name="Mock T."/>
            <person name="Valentin K."/>
            <person name="Verret F."/>
            <person name="Berges J.A."/>
            <person name="Brownlee C."/>
            <person name="Cadoret J.P."/>
            <person name="Chiovitti A."/>
            <person name="Choi C.J."/>
            <person name="Coesel S."/>
            <person name="De Martino A."/>
            <person name="Detter J.C."/>
            <person name="Durkin C."/>
            <person name="Falciatore A."/>
            <person name="Fournet J."/>
            <person name="Haruta M."/>
            <person name="Huysman M.J."/>
            <person name="Jenkins B.D."/>
            <person name="Jiroutova K."/>
            <person name="Jorgensen R.E."/>
            <person name="Joubert Y."/>
            <person name="Kaplan A."/>
            <person name="Kroger N."/>
            <person name="Kroth P.G."/>
            <person name="La Roche J."/>
            <person name="Lindquist E."/>
            <person name="Lommer M."/>
            <person name="Martin-Jezequel V."/>
            <person name="Lopez P.J."/>
            <person name="Lucas S."/>
            <person name="Mangogna M."/>
            <person name="McGinnis K."/>
            <person name="Medlin L.K."/>
            <person name="Montsant A."/>
            <person name="Oudot-Le Secq M.P."/>
            <person name="Napoli C."/>
            <person name="Obornik M."/>
            <person name="Parker M.S."/>
            <person name="Petit J.L."/>
            <person name="Porcel B.M."/>
            <person name="Poulsen N."/>
            <person name="Robison M."/>
            <person name="Rychlewski L."/>
            <person name="Rynearson T.A."/>
            <person name="Schmutz J."/>
            <person name="Shapiro H."/>
            <person name="Siaut M."/>
            <person name="Stanley M."/>
            <person name="Sussman M.R."/>
            <person name="Taylor A.R."/>
            <person name="Vardi A."/>
            <person name="von Dassow P."/>
            <person name="Vyverman W."/>
            <person name="Willis A."/>
            <person name="Wyrwicz L.S."/>
            <person name="Rokhsar D.S."/>
            <person name="Weissenbach J."/>
            <person name="Armbrust E.V."/>
            <person name="Green B.R."/>
            <person name="Van de Peer Y."/>
            <person name="Grigoriev I.V."/>
        </authorList>
    </citation>
    <scope>NUCLEOTIDE SEQUENCE [LARGE SCALE GENOMIC DNA]</scope>
    <source>
        <strain evidence="3 4">CCMP1335</strain>
    </source>
</reference>
<name>B8BVK8_THAPS</name>
<organism evidence="3 4">
    <name type="scientific">Thalassiosira pseudonana</name>
    <name type="common">Marine diatom</name>
    <name type="synonym">Cyclotella nana</name>
    <dbReference type="NCBI Taxonomy" id="35128"/>
    <lineage>
        <taxon>Eukaryota</taxon>
        <taxon>Sar</taxon>
        <taxon>Stramenopiles</taxon>
        <taxon>Ochrophyta</taxon>
        <taxon>Bacillariophyta</taxon>
        <taxon>Coscinodiscophyceae</taxon>
        <taxon>Thalassiosirophycidae</taxon>
        <taxon>Thalassiosirales</taxon>
        <taxon>Thalassiosiraceae</taxon>
        <taxon>Thalassiosira</taxon>
    </lineage>
</organism>
<dbReference type="SMART" id="SM00636">
    <property type="entry name" value="Glyco_18"/>
    <property type="match status" value="1"/>
</dbReference>
<feature type="compositionally biased region" description="Polar residues" evidence="1">
    <location>
        <begin position="363"/>
        <end position="379"/>
    </location>
</feature>
<dbReference type="HOGENOM" id="CLU_478612_0_0_1"/>